<dbReference type="InterPro" id="IPR010982">
    <property type="entry name" value="Lambda_DNA-bd_dom_sf"/>
</dbReference>
<evidence type="ECO:0000313" key="3">
    <source>
        <dbReference type="Proteomes" id="UP000283880"/>
    </source>
</evidence>
<dbReference type="AlphaFoldDB" id="A0A413FBJ7"/>
<protein>
    <submittedName>
        <fullName evidence="2">XRE family transcriptional regulator</fullName>
    </submittedName>
</protein>
<name>A0A413FBJ7_9FIRM</name>
<proteinExistence type="predicted"/>
<dbReference type="GO" id="GO:0003677">
    <property type="term" value="F:DNA binding"/>
    <property type="evidence" value="ECO:0007669"/>
    <property type="project" value="InterPro"/>
</dbReference>
<comment type="caution">
    <text evidence="2">The sequence shown here is derived from an EMBL/GenBank/DDBJ whole genome shotgun (WGS) entry which is preliminary data.</text>
</comment>
<dbReference type="InterPro" id="IPR001387">
    <property type="entry name" value="Cro/C1-type_HTH"/>
</dbReference>
<dbReference type="SUPFAM" id="SSF47413">
    <property type="entry name" value="lambda repressor-like DNA-binding domains"/>
    <property type="match status" value="1"/>
</dbReference>
<accession>A0A413FBJ7</accession>
<dbReference type="PROSITE" id="PS50943">
    <property type="entry name" value="HTH_CROC1"/>
    <property type="match status" value="1"/>
</dbReference>
<organism evidence="2 3">
    <name type="scientific">Enterocloster asparagiformis</name>
    <dbReference type="NCBI Taxonomy" id="333367"/>
    <lineage>
        <taxon>Bacteria</taxon>
        <taxon>Bacillati</taxon>
        <taxon>Bacillota</taxon>
        <taxon>Clostridia</taxon>
        <taxon>Lachnospirales</taxon>
        <taxon>Lachnospiraceae</taxon>
        <taxon>Enterocloster</taxon>
    </lineage>
</organism>
<dbReference type="Pfam" id="PF13443">
    <property type="entry name" value="HTH_26"/>
    <property type="match status" value="1"/>
</dbReference>
<dbReference type="Gene3D" id="1.10.260.40">
    <property type="entry name" value="lambda repressor-like DNA-binding domains"/>
    <property type="match status" value="1"/>
</dbReference>
<dbReference type="OrthoDB" id="9805309at2"/>
<evidence type="ECO:0000313" key="2">
    <source>
        <dbReference type="EMBL" id="RGX26592.1"/>
    </source>
</evidence>
<dbReference type="RefSeq" id="WP_007710973.1">
    <property type="nucleotide sequence ID" value="NZ_BAABXR010000001.1"/>
</dbReference>
<dbReference type="EMBL" id="QSBM01000015">
    <property type="protein sequence ID" value="RGX26592.1"/>
    <property type="molecule type" value="Genomic_DNA"/>
</dbReference>
<reference evidence="2 3" key="1">
    <citation type="submission" date="2018-08" db="EMBL/GenBank/DDBJ databases">
        <title>A genome reference for cultivated species of the human gut microbiota.</title>
        <authorList>
            <person name="Zou Y."/>
            <person name="Xue W."/>
            <person name="Luo G."/>
        </authorList>
    </citation>
    <scope>NUCLEOTIDE SEQUENCE [LARGE SCALE GENOMIC DNA]</scope>
    <source>
        <strain evidence="2 3">AF04-15</strain>
    </source>
</reference>
<dbReference type="Proteomes" id="UP000283880">
    <property type="component" value="Unassembled WGS sequence"/>
</dbReference>
<gene>
    <name evidence="2" type="ORF">DWV29_18600</name>
</gene>
<evidence type="ECO:0000259" key="1">
    <source>
        <dbReference type="PROSITE" id="PS50943"/>
    </source>
</evidence>
<feature type="domain" description="HTH cro/C1-type" evidence="1">
    <location>
        <begin position="23"/>
        <end position="78"/>
    </location>
</feature>
<sequence>MSTHIISVLKKRGCSVGRIEIKLESYLKEHNCSKNSVCKACLMQRTQLNNYCKNKISRVDLTIMARLCEFLKCDISDLLEFKEGEEKGED</sequence>